<evidence type="ECO:0000313" key="3">
    <source>
        <dbReference type="EMBL" id="MBX7491486.1"/>
    </source>
</evidence>
<proteinExistence type="predicted"/>
<dbReference type="InterPro" id="IPR016181">
    <property type="entry name" value="Acyl_CoA_acyltransferase"/>
</dbReference>
<keyword evidence="1 3" id="KW-0808">Transferase</keyword>
<accession>A0ABS7JPZ8</accession>
<dbReference type="CDD" id="cd04301">
    <property type="entry name" value="NAT_SF"/>
    <property type="match status" value="1"/>
</dbReference>
<dbReference type="InterPro" id="IPR027417">
    <property type="entry name" value="P-loop_NTPase"/>
</dbReference>
<dbReference type="PANTHER" id="PTHR42700">
    <property type="entry name" value="SULFATE ADENYLYLTRANSFERASE"/>
    <property type="match status" value="1"/>
</dbReference>
<dbReference type="GO" id="GO:0004020">
    <property type="term" value="F:adenylylsulfate kinase activity"/>
    <property type="evidence" value="ECO:0007669"/>
    <property type="project" value="UniProtKB-EC"/>
</dbReference>
<dbReference type="NCBIfam" id="NF004041">
    <property type="entry name" value="PRK05541.1"/>
    <property type="match status" value="1"/>
</dbReference>
<dbReference type="EC" id="2.7.1.25" evidence="3"/>
<keyword evidence="3" id="KW-0418">Kinase</keyword>
<dbReference type="InterPro" id="IPR059117">
    <property type="entry name" value="APS_kinase_dom"/>
</dbReference>
<dbReference type="SUPFAM" id="SSF52540">
    <property type="entry name" value="P-loop containing nucleoside triphosphate hydrolases"/>
    <property type="match status" value="1"/>
</dbReference>
<name>A0ABS7JPZ8_9HELI</name>
<protein>
    <submittedName>
        <fullName evidence="3">Adenylyl-sulfate kinase</fullName>
        <ecNumber evidence="3">2.7.1.25</ecNumber>
    </submittedName>
</protein>
<reference evidence="3 4" key="1">
    <citation type="submission" date="2021-08" db="EMBL/GenBank/DDBJ databases">
        <title>Helicobacter spp. isolated from feces of Anatolian Ground Squirrel (Spermophilus xanthoprymnus) in Turkey.</title>
        <authorList>
            <person name="Aydin F."/>
            <person name="Abay S."/>
            <person name="Kayman T."/>
            <person name="Karakaya E."/>
            <person name="Saticioglu I.B."/>
        </authorList>
    </citation>
    <scope>NUCLEOTIDE SEQUENCE [LARGE SCALE GENOMIC DNA]</scope>
    <source>
        <strain evidence="3 4">Faydin-H70</strain>
    </source>
</reference>
<gene>
    <name evidence="3" type="ORF">K4G57_08445</name>
</gene>
<dbReference type="CDD" id="cd02027">
    <property type="entry name" value="APSK"/>
    <property type="match status" value="1"/>
</dbReference>
<dbReference type="PANTHER" id="PTHR42700:SF1">
    <property type="entry name" value="SULFATE ADENYLYLTRANSFERASE"/>
    <property type="match status" value="1"/>
</dbReference>
<dbReference type="InterPro" id="IPR000182">
    <property type="entry name" value="GNAT_dom"/>
</dbReference>
<keyword evidence="4" id="KW-1185">Reference proteome</keyword>
<dbReference type="Pfam" id="PF01583">
    <property type="entry name" value="APS_kinase"/>
    <property type="match status" value="1"/>
</dbReference>
<dbReference type="RefSeq" id="WP_221532740.1">
    <property type="nucleotide sequence ID" value="NZ_JAIGYP010000014.1"/>
</dbReference>
<organism evidence="3 4">
    <name type="scientific">Helicobacter turcicus</name>
    <dbReference type="NCBI Taxonomy" id="2867412"/>
    <lineage>
        <taxon>Bacteria</taxon>
        <taxon>Pseudomonadati</taxon>
        <taxon>Campylobacterota</taxon>
        <taxon>Epsilonproteobacteria</taxon>
        <taxon>Campylobacterales</taxon>
        <taxon>Helicobacteraceae</taxon>
        <taxon>Helicobacter</taxon>
    </lineage>
</organism>
<evidence type="ECO:0000259" key="2">
    <source>
        <dbReference type="PROSITE" id="PS51186"/>
    </source>
</evidence>
<feature type="domain" description="N-acetyltransferase" evidence="2">
    <location>
        <begin position="183"/>
        <end position="324"/>
    </location>
</feature>
<comment type="caution">
    <text evidence="3">The sequence shown here is derived from an EMBL/GenBank/DDBJ whole genome shotgun (WGS) entry which is preliminary data.</text>
</comment>
<dbReference type="Gene3D" id="3.40.50.300">
    <property type="entry name" value="P-loop containing nucleotide triphosphate hydrolases"/>
    <property type="match status" value="1"/>
</dbReference>
<dbReference type="InterPro" id="IPR050512">
    <property type="entry name" value="Sulf_AdTrans/APS_kinase"/>
</dbReference>
<dbReference type="Proteomes" id="UP000700059">
    <property type="component" value="Unassembled WGS sequence"/>
</dbReference>
<dbReference type="Pfam" id="PF00583">
    <property type="entry name" value="Acetyltransf_1"/>
    <property type="match status" value="1"/>
</dbReference>
<evidence type="ECO:0000256" key="1">
    <source>
        <dbReference type="ARBA" id="ARBA00022679"/>
    </source>
</evidence>
<evidence type="ECO:0000313" key="4">
    <source>
        <dbReference type="Proteomes" id="UP000700059"/>
    </source>
</evidence>
<dbReference type="SUPFAM" id="SSF55729">
    <property type="entry name" value="Acyl-CoA N-acyltransferases (Nat)"/>
    <property type="match status" value="1"/>
</dbReference>
<sequence length="324" mass="36968">MTSGAVIWICGLSGSGKTTFANALVDRLRGQFNSVVLLDGDVLREIYNDFNYTKEGRLNCVYRSQKLCAMLAKSGCIVVVAFATMQKEIFLSNRKTFEKYFEILIDCPFEELVKRDQKGLYSRALRGEIKDVYGVDIPCDFPNADFVLDNSKCNALESKVDILHERIMEFLFSLTIPQSLSLKTKVAHTPVLIQEAYAIMQEFRPYLTLNDFISKVLHLDKTAQFCLLLFYDNERLIGLCGFMPSNLLYEKKCLFISDFVVSSDVRGRGYGEKMFSIIESIAYANGFEEIALESGILRERAHKFYIEKCGFNQARFGFKKILGR</sequence>
<dbReference type="PROSITE" id="PS51186">
    <property type="entry name" value="GNAT"/>
    <property type="match status" value="1"/>
</dbReference>
<dbReference type="EMBL" id="JAIGYQ010000014">
    <property type="protein sequence ID" value="MBX7491486.1"/>
    <property type="molecule type" value="Genomic_DNA"/>
</dbReference>
<dbReference type="Gene3D" id="3.40.630.30">
    <property type="match status" value="1"/>
</dbReference>